<dbReference type="CDD" id="cd03463">
    <property type="entry name" value="3_4-PCD_alpha"/>
    <property type="match status" value="1"/>
</dbReference>
<dbReference type="GO" id="GO:0018578">
    <property type="term" value="F:protocatechuate 3,4-dioxygenase activity"/>
    <property type="evidence" value="ECO:0007669"/>
    <property type="project" value="UniProtKB-EC"/>
</dbReference>
<protein>
    <submittedName>
        <fullName evidence="5">Protocatechuate 3,4-dioxygenase subunit alpha</fullName>
        <ecNumber evidence="5">1.13.11.3</ecNumber>
    </submittedName>
</protein>
<dbReference type="InterPro" id="IPR000627">
    <property type="entry name" value="Intradiol_dOase_C"/>
</dbReference>
<dbReference type="Gene3D" id="2.60.130.10">
    <property type="entry name" value="Aromatic compound dioxygenase"/>
    <property type="match status" value="1"/>
</dbReference>
<dbReference type="PROSITE" id="PS00083">
    <property type="entry name" value="INTRADIOL_DIOXYGENAS"/>
    <property type="match status" value="1"/>
</dbReference>
<dbReference type="InterPro" id="IPR050770">
    <property type="entry name" value="Intradiol_RC_Dioxygenase"/>
</dbReference>
<dbReference type="Pfam" id="PF00775">
    <property type="entry name" value="Dioxygenase_C"/>
    <property type="match status" value="1"/>
</dbReference>
<comment type="caution">
    <text evidence="5">The sequence shown here is derived from an EMBL/GenBank/DDBJ whole genome shotgun (WGS) entry which is preliminary data.</text>
</comment>
<dbReference type="PANTHER" id="PTHR33711">
    <property type="entry name" value="DIOXYGENASE, PUTATIVE (AFU_ORTHOLOGUE AFUA_2G02910)-RELATED"/>
    <property type="match status" value="1"/>
</dbReference>
<dbReference type="EMBL" id="JABWSX010000001">
    <property type="protein sequence ID" value="NVL04164.1"/>
    <property type="molecule type" value="Genomic_DNA"/>
</dbReference>
<dbReference type="SUPFAM" id="SSF49482">
    <property type="entry name" value="Aromatic compound dioxygenase"/>
    <property type="match status" value="1"/>
</dbReference>
<organism evidence="5">
    <name type="scientific">Bradyrhizobium quebecense</name>
    <dbReference type="NCBI Taxonomy" id="2748629"/>
    <lineage>
        <taxon>Bacteria</taxon>
        <taxon>Pseudomonadati</taxon>
        <taxon>Pseudomonadota</taxon>
        <taxon>Alphaproteobacteria</taxon>
        <taxon>Hyphomicrobiales</taxon>
        <taxon>Nitrobacteraceae</taxon>
        <taxon>Bradyrhizobium</taxon>
    </lineage>
</organism>
<dbReference type="EC" id="1.13.11.3" evidence="5"/>
<evidence type="ECO:0000259" key="4">
    <source>
        <dbReference type="PROSITE" id="PS00083"/>
    </source>
</evidence>
<keyword evidence="3 5" id="KW-0560">Oxidoreductase</keyword>
<dbReference type="InterPro" id="IPR012786">
    <property type="entry name" value="Protocat_dOase_a"/>
</dbReference>
<dbReference type="GO" id="GO:0008199">
    <property type="term" value="F:ferric iron binding"/>
    <property type="evidence" value="ECO:0007669"/>
    <property type="project" value="InterPro"/>
</dbReference>
<name>A0A973WH77_9BRAD</name>
<feature type="domain" description="Intradiol ring-cleavage dioxygenases" evidence="4">
    <location>
        <begin position="51"/>
        <end position="79"/>
    </location>
</feature>
<reference evidence="5" key="1">
    <citation type="submission" date="2020-06" db="EMBL/GenBank/DDBJ databases">
        <title>Whole Genome Sequence of Bradyrhizobium sp. Strain 66S1MB.</title>
        <authorList>
            <person name="Bromfield E."/>
            <person name="Cloutier S."/>
        </authorList>
    </citation>
    <scope>NUCLEOTIDE SEQUENCE</scope>
    <source>
        <strain evidence="5">66S1MB</strain>
    </source>
</reference>
<dbReference type="PANTHER" id="PTHR33711:SF9">
    <property type="entry name" value="PROTOCATECHUATE 3,4-DIOXYGENASE ALPHA CHAIN"/>
    <property type="match status" value="1"/>
</dbReference>
<evidence type="ECO:0000256" key="3">
    <source>
        <dbReference type="ARBA" id="ARBA00023002"/>
    </source>
</evidence>
<comment type="similarity">
    <text evidence="1">Belongs to the intradiol ring-cleavage dioxygenase family.</text>
</comment>
<dbReference type="AlphaFoldDB" id="A0A973WH77"/>
<proteinExistence type="inferred from homology"/>
<evidence type="ECO:0000256" key="2">
    <source>
        <dbReference type="ARBA" id="ARBA00022964"/>
    </source>
</evidence>
<dbReference type="InterPro" id="IPR015889">
    <property type="entry name" value="Intradiol_dOase_core"/>
</dbReference>
<gene>
    <name evidence="5" type="primary">pcaG</name>
    <name evidence="5" type="ORF">HU230_00080</name>
</gene>
<keyword evidence="2" id="KW-0223">Dioxygenase</keyword>
<dbReference type="NCBIfam" id="TIGR02423">
    <property type="entry name" value="protocat_alph"/>
    <property type="match status" value="1"/>
</dbReference>
<accession>A0A973WH77</accession>
<dbReference type="RefSeq" id="WP_176528468.1">
    <property type="nucleotide sequence ID" value="NZ_CP088022.1"/>
</dbReference>
<evidence type="ECO:0000313" key="5">
    <source>
        <dbReference type="EMBL" id="NVL04164.1"/>
    </source>
</evidence>
<evidence type="ECO:0000256" key="1">
    <source>
        <dbReference type="ARBA" id="ARBA00007825"/>
    </source>
</evidence>
<sequence>MSNQRPDGITPSQTVGPYFKYGLTPNGEYAWNDAFSNNLLTPDVSGERIRVEGTVYDGDGAVIPDCMLEIWQADSQGRFSDPQDARALPNSSFKGFGRCGTDKSGGYAFDTIKPGVVPDADGKPQAPHIVLAVFARGMLLHLYTRIYFDDEAGNAGDPVLALVPADRRATLIAKRKAGAGNTYTFDVHLQGDNETVFFDV</sequence>